<gene>
    <name evidence="1" type="ORF">B5807_01812</name>
</gene>
<proteinExistence type="predicted"/>
<name>A0A1Y2MH13_EPING</name>
<protein>
    <submittedName>
        <fullName evidence="1">Uncharacterized protein</fullName>
    </submittedName>
</protein>
<accession>A0A1Y2MH13</accession>
<evidence type="ECO:0000313" key="2">
    <source>
        <dbReference type="Proteomes" id="UP000193240"/>
    </source>
</evidence>
<dbReference type="AlphaFoldDB" id="A0A1Y2MH13"/>
<dbReference type="Proteomes" id="UP000193240">
    <property type="component" value="Unassembled WGS sequence"/>
</dbReference>
<organism evidence="1 2">
    <name type="scientific">Epicoccum nigrum</name>
    <name type="common">Soil fungus</name>
    <name type="synonym">Epicoccum purpurascens</name>
    <dbReference type="NCBI Taxonomy" id="105696"/>
    <lineage>
        <taxon>Eukaryota</taxon>
        <taxon>Fungi</taxon>
        <taxon>Dikarya</taxon>
        <taxon>Ascomycota</taxon>
        <taxon>Pezizomycotina</taxon>
        <taxon>Dothideomycetes</taxon>
        <taxon>Pleosporomycetidae</taxon>
        <taxon>Pleosporales</taxon>
        <taxon>Pleosporineae</taxon>
        <taxon>Didymellaceae</taxon>
        <taxon>Epicoccum</taxon>
    </lineage>
</organism>
<reference evidence="1 2" key="1">
    <citation type="journal article" date="2017" name="Genome Announc.">
        <title>Genome sequence of the saprophytic ascomycete Epicoccum nigrum ICMP 19927 strain isolated from New Zealand.</title>
        <authorList>
            <person name="Fokin M."/>
            <person name="Fleetwood D."/>
            <person name="Weir B.S."/>
            <person name="Villas-Boas S.G."/>
        </authorList>
    </citation>
    <scope>NUCLEOTIDE SEQUENCE [LARGE SCALE GENOMIC DNA]</scope>
    <source>
        <strain evidence="1 2">ICMP 19927</strain>
    </source>
</reference>
<keyword evidence="2" id="KW-1185">Reference proteome</keyword>
<dbReference type="EMBL" id="KZ107838">
    <property type="protein sequence ID" value="OSS55079.1"/>
    <property type="molecule type" value="Genomic_DNA"/>
</dbReference>
<dbReference type="InParanoid" id="A0A1Y2MH13"/>
<evidence type="ECO:0000313" key="1">
    <source>
        <dbReference type="EMBL" id="OSS55079.1"/>
    </source>
</evidence>
<sequence>MHRLELCVVGSGALPLEVHLAEHVEGALLPRLGHAGAALGLERALEEPALGSALQAVGLAVVAGGDDLILAAPDERGEGEHLGADADDGGGGLVWGGGVDDSEGRVVRGEGQGVARGGEGDAVDPAGGVVEELAADGVEGEALAPGGGLGAGVDALDEAGEHAGVAVGRAGGQQHAVGVPGDGGDGAADGLLDVLADPPVVLFLEIAHGDEAGAAADGELCLRGRPAHARGRAVDAQQDERGLPPRGRRLPHVRVAVLRARHDLAAVGRNVHARDRLVVARQLILQLEAVAGAPVEVDDVLARHCQRGAVRAERVVRDGVVEEVVHFGGGHCN</sequence>